<dbReference type="GO" id="GO:0043546">
    <property type="term" value="F:molybdopterin cofactor binding"/>
    <property type="evidence" value="ECO:0007669"/>
    <property type="project" value="TreeGrafter"/>
</dbReference>
<evidence type="ECO:0000256" key="1">
    <source>
        <dbReference type="ARBA" id="ARBA00001924"/>
    </source>
</evidence>
<dbReference type="Proteomes" id="UP000664132">
    <property type="component" value="Unassembled WGS sequence"/>
</dbReference>
<keyword evidence="3" id="KW-0479">Metal-binding</keyword>
<evidence type="ECO:0000256" key="4">
    <source>
        <dbReference type="ARBA" id="ARBA00023002"/>
    </source>
</evidence>
<dbReference type="GO" id="GO:0008482">
    <property type="term" value="F:sulfite oxidase activity"/>
    <property type="evidence" value="ECO:0007669"/>
    <property type="project" value="TreeGrafter"/>
</dbReference>
<dbReference type="InterPro" id="IPR000572">
    <property type="entry name" value="OxRdtase_Mopterin-bd_dom"/>
</dbReference>
<dbReference type="SUPFAM" id="SSF81296">
    <property type="entry name" value="E set domains"/>
    <property type="match status" value="1"/>
</dbReference>
<proteinExistence type="predicted"/>
<evidence type="ECO:0000259" key="5">
    <source>
        <dbReference type="Pfam" id="PF00174"/>
    </source>
</evidence>
<name>A0A8H7WIG3_9HELO</name>
<comment type="caution">
    <text evidence="7">The sequence shown here is derived from an EMBL/GenBank/DDBJ whole genome shotgun (WGS) entry which is preliminary data.</text>
</comment>
<evidence type="ECO:0000259" key="6">
    <source>
        <dbReference type="Pfam" id="PF03404"/>
    </source>
</evidence>
<dbReference type="EMBL" id="JAFJYH010000010">
    <property type="protein sequence ID" value="KAG4425455.1"/>
    <property type="molecule type" value="Genomic_DNA"/>
</dbReference>
<dbReference type="Gene3D" id="2.60.40.650">
    <property type="match status" value="1"/>
</dbReference>
<evidence type="ECO:0000313" key="7">
    <source>
        <dbReference type="EMBL" id="KAG4425455.1"/>
    </source>
</evidence>
<dbReference type="InterPro" id="IPR005066">
    <property type="entry name" value="MoCF_OxRdtse_dimer"/>
</dbReference>
<gene>
    <name evidence="7" type="ORF">IFR04_001374</name>
</gene>
<dbReference type="PANTHER" id="PTHR19372:SF7">
    <property type="entry name" value="SULFITE OXIDASE, MITOCHONDRIAL"/>
    <property type="match status" value="1"/>
</dbReference>
<dbReference type="PANTHER" id="PTHR19372">
    <property type="entry name" value="SULFITE REDUCTASE"/>
    <property type="match status" value="1"/>
</dbReference>
<keyword evidence="2" id="KW-0500">Molybdenum</keyword>
<dbReference type="GO" id="GO:0020037">
    <property type="term" value="F:heme binding"/>
    <property type="evidence" value="ECO:0007669"/>
    <property type="project" value="TreeGrafter"/>
</dbReference>
<evidence type="ECO:0000313" key="8">
    <source>
        <dbReference type="Proteomes" id="UP000664132"/>
    </source>
</evidence>
<keyword evidence="4" id="KW-0560">Oxidoreductase</keyword>
<feature type="domain" description="Oxidoreductase molybdopterin-binding" evidence="5">
    <location>
        <begin position="6"/>
        <end position="164"/>
    </location>
</feature>
<dbReference type="AlphaFoldDB" id="A0A8H7WIG3"/>
<dbReference type="OrthoDB" id="10051395at2759"/>
<dbReference type="InterPro" id="IPR036374">
    <property type="entry name" value="OxRdtase_Mopterin-bd_sf"/>
</dbReference>
<dbReference type="InterPro" id="IPR008335">
    <property type="entry name" value="Mopterin_OxRdtase_euk"/>
</dbReference>
<dbReference type="GO" id="GO:0030151">
    <property type="term" value="F:molybdenum ion binding"/>
    <property type="evidence" value="ECO:0007669"/>
    <property type="project" value="InterPro"/>
</dbReference>
<dbReference type="InterPro" id="IPR014756">
    <property type="entry name" value="Ig_E-set"/>
</dbReference>
<dbReference type="Gene3D" id="3.90.420.10">
    <property type="entry name" value="Oxidoreductase, molybdopterin-binding domain"/>
    <property type="match status" value="1"/>
</dbReference>
<sequence length="301" mass="33382">MGAAVVNLEKWMLVVDGLVSHPFSVTLADLYKFPKTTVTAFHECYGSPVKPPVENLWRVGNVEWTGVRLNTLLSLASPLPEAQFVWSEGLDHGEFHGVIADRYQKDLPLTKAIQTEVLVAYELNGRPLSKERGGPVRLVVPGWFGTNSTKWLSKLSLQTGRAMGPYTTTFYNSVDQDDPLKTMKPVWAVEPNSMIVKPSPGEEIEGPKVHVEGWAWSHDGIKIVQVSLDEGKSWQDSQVGSMKGYSWQEFSVEANIPPSLSGEITIIVRATSTSGMTQKDAGRRNHVHRITVKVKNRIFSA</sequence>
<protein>
    <recommendedName>
        <fullName evidence="9">Sulfite oxidase</fullName>
    </recommendedName>
</protein>
<dbReference type="GO" id="GO:0005739">
    <property type="term" value="C:mitochondrion"/>
    <property type="evidence" value="ECO:0007669"/>
    <property type="project" value="TreeGrafter"/>
</dbReference>
<feature type="domain" description="Moybdenum cofactor oxidoreductase dimerisation" evidence="6">
    <location>
        <begin position="186"/>
        <end position="282"/>
    </location>
</feature>
<dbReference type="Pfam" id="PF00174">
    <property type="entry name" value="Oxidored_molyb"/>
    <property type="match status" value="1"/>
</dbReference>
<evidence type="ECO:0000256" key="2">
    <source>
        <dbReference type="ARBA" id="ARBA00022505"/>
    </source>
</evidence>
<organism evidence="7 8">
    <name type="scientific">Cadophora malorum</name>
    <dbReference type="NCBI Taxonomy" id="108018"/>
    <lineage>
        <taxon>Eukaryota</taxon>
        <taxon>Fungi</taxon>
        <taxon>Dikarya</taxon>
        <taxon>Ascomycota</taxon>
        <taxon>Pezizomycotina</taxon>
        <taxon>Leotiomycetes</taxon>
        <taxon>Helotiales</taxon>
        <taxon>Ploettnerulaceae</taxon>
        <taxon>Cadophora</taxon>
    </lineage>
</organism>
<dbReference type="PRINTS" id="PR00407">
    <property type="entry name" value="EUMOPTERIN"/>
</dbReference>
<comment type="cofactor">
    <cofactor evidence="1">
        <name>Mo-molybdopterin</name>
        <dbReference type="ChEBI" id="CHEBI:71302"/>
    </cofactor>
</comment>
<dbReference type="SUPFAM" id="SSF56524">
    <property type="entry name" value="Oxidoreductase molybdopterin-binding domain"/>
    <property type="match status" value="1"/>
</dbReference>
<evidence type="ECO:0008006" key="9">
    <source>
        <dbReference type="Google" id="ProtNLM"/>
    </source>
</evidence>
<keyword evidence="8" id="KW-1185">Reference proteome</keyword>
<dbReference type="Pfam" id="PF03404">
    <property type="entry name" value="Mo-co_dimer"/>
    <property type="match status" value="1"/>
</dbReference>
<dbReference type="GO" id="GO:0006790">
    <property type="term" value="P:sulfur compound metabolic process"/>
    <property type="evidence" value="ECO:0007669"/>
    <property type="project" value="TreeGrafter"/>
</dbReference>
<accession>A0A8H7WIG3</accession>
<evidence type="ECO:0000256" key="3">
    <source>
        <dbReference type="ARBA" id="ARBA00022723"/>
    </source>
</evidence>
<reference evidence="7" key="1">
    <citation type="submission" date="2021-02" db="EMBL/GenBank/DDBJ databases">
        <title>Genome sequence Cadophora malorum strain M34.</title>
        <authorList>
            <person name="Stefanovic E."/>
            <person name="Vu D."/>
            <person name="Scully C."/>
            <person name="Dijksterhuis J."/>
            <person name="Roader J."/>
            <person name="Houbraken J."/>
        </authorList>
    </citation>
    <scope>NUCLEOTIDE SEQUENCE</scope>
    <source>
        <strain evidence="7">M34</strain>
    </source>
</reference>